<evidence type="ECO:0000256" key="3">
    <source>
        <dbReference type="ARBA" id="ARBA00022617"/>
    </source>
</evidence>
<dbReference type="PANTHER" id="PTHR46696:SF5">
    <property type="entry name" value="CYTOCHROME P450 BJ-1"/>
    <property type="match status" value="1"/>
</dbReference>
<comment type="cofactor">
    <cofactor evidence="1">
        <name>heme</name>
        <dbReference type="ChEBI" id="CHEBI:30413"/>
    </cofactor>
</comment>
<dbReference type="PROSITE" id="PS00086">
    <property type="entry name" value="CYTOCHROME_P450"/>
    <property type="match status" value="1"/>
</dbReference>
<dbReference type="RefSeq" id="WP_369046575.1">
    <property type="nucleotide sequence ID" value="NZ_CP163302.1"/>
</dbReference>
<reference evidence="10" key="1">
    <citation type="submission" date="2024-07" db="EMBL/GenBank/DDBJ databases">
        <authorList>
            <person name="fu j."/>
        </authorList>
    </citation>
    <scope>NUCLEOTIDE SEQUENCE</scope>
    <source>
        <strain evidence="10">P10A9</strain>
    </source>
</reference>
<keyword evidence="5 8" id="KW-0560">Oxidoreductase</keyword>
<accession>A0AB39L4X0</accession>
<keyword evidence="4 8" id="KW-0479">Metal-binding</keyword>
<evidence type="ECO:0000256" key="5">
    <source>
        <dbReference type="ARBA" id="ARBA00023002"/>
    </source>
</evidence>
<name>A0AB39L4X0_9MICC</name>
<comment type="similarity">
    <text evidence="2 8">Belongs to the cytochrome P450 family.</text>
</comment>
<evidence type="ECO:0000256" key="6">
    <source>
        <dbReference type="ARBA" id="ARBA00023004"/>
    </source>
</evidence>
<sequence length="428" mass="47649">MSTMTEGQEHSDATAPEPIRGQDLPYSHDLQWPDGLEPWTVIDEKGTQGEPYAHFAWMRRHHPVLRVHHPDEDVYFVSRYQDVRKGMRSPKILHSQVNDVPPFAFPTLLDGAAHAKLRKVIAAAFIPKAIALVEDRVRDVAVDLAQSFVGKGGGEVVEEVSRPLTIATISGILGVPVDDMEKMNFLADKLFVLFARVSRMAPGDEDDEKYAMELFDYLNKTLRRLHEEKSETVAGIIARAWLDEGVLTEKEATELCAFVFVAGFETTERLIAGGFRELKANPALLERIRENPKEDGEKFIEELVRFRGPVHKAPRRTVEDVEFAGVVIPKGSIVRLLLASANRDESQWPHADEFDIDRKIEGHFGFGHGVHACLGAPLARLESRILFGEIAKVASAVDFDPDTDMELLKGNSLTNGVDSLMVTATPLS</sequence>
<keyword evidence="6 8" id="KW-0408">Iron</keyword>
<dbReference type="InterPro" id="IPR002397">
    <property type="entry name" value="Cyt_P450_B"/>
</dbReference>
<dbReference type="InterPro" id="IPR017972">
    <property type="entry name" value="Cyt_P450_CS"/>
</dbReference>
<feature type="region of interest" description="Disordered" evidence="9">
    <location>
        <begin position="1"/>
        <end position="27"/>
    </location>
</feature>
<dbReference type="PANTHER" id="PTHR46696">
    <property type="entry name" value="P450, PUTATIVE (EUROFUNG)-RELATED"/>
    <property type="match status" value="1"/>
</dbReference>
<proteinExistence type="inferred from homology"/>
<dbReference type="SUPFAM" id="SSF48264">
    <property type="entry name" value="Cytochrome P450"/>
    <property type="match status" value="1"/>
</dbReference>
<evidence type="ECO:0000313" key="10">
    <source>
        <dbReference type="EMBL" id="XDP46216.1"/>
    </source>
</evidence>
<dbReference type="GO" id="GO:0004497">
    <property type="term" value="F:monooxygenase activity"/>
    <property type="evidence" value="ECO:0007669"/>
    <property type="project" value="UniProtKB-KW"/>
</dbReference>
<protein>
    <submittedName>
        <fullName evidence="10">Cytochrome P450</fullName>
    </submittedName>
</protein>
<dbReference type="AlphaFoldDB" id="A0AB39L4X0"/>
<dbReference type="GO" id="GO:0020037">
    <property type="term" value="F:heme binding"/>
    <property type="evidence" value="ECO:0007669"/>
    <property type="project" value="InterPro"/>
</dbReference>
<dbReference type="KEGG" id="spue:AB5L97_04140"/>
<evidence type="ECO:0000256" key="4">
    <source>
        <dbReference type="ARBA" id="ARBA00022723"/>
    </source>
</evidence>
<dbReference type="EMBL" id="CP163302">
    <property type="protein sequence ID" value="XDP46216.1"/>
    <property type="molecule type" value="Genomic_DNA"/>
</dbReference>
<keyword evidence="3 8" id="KW-0349">Heme</keyword>
<dbReference type="InterPro" id="IPR036396">
    <property type="entry name" value="Cyt_P450_sf"/>
</dbReference>
<evidence type="ECO:0000256" key="8">
    <source>
        <dbReference type="RuleBase" id="RU000461"/>
    </source>
</evidence>
<evidence type="ECO:0000256" key="2">
    <source>
        <dbReference type="ARBA" id="ARBA00010617"/>
    </source>
</evidence>
<dbReference type="InterPro" id="IPR001128">
    <property type="entry name" value="Cyt_P450"/>
</dbReference>
<dbReference type="GO" id="GO:0005506">
    <property type="term" value="F:iron ion binding"/>
    <property type="evidence" value="ECO:0007669"/>
    <property type="project" value="InterPro"/>
</dbReference>
<dbReference type="Pfam" id="PF00067">
    <property type="entry name" value="p450"/>
    <property type="match status" value="1"/>
</dbReference>
<evidence type="ECO:0000256" key="9">
    <source>
        <dbReference type="SAM" id="MobiDB-lite"/>
    </source>
</evidence>
<gene>
    <name evidence="10" type="ORF">AB5L97_04140</name>
</gene>
<keyword evidence="7 8" id="KW-0503">Monooxygenase</keyword>
<evidence type="ECO:0000256" key="1">
    <source>
        <dbReference type="ARBA" id="ARBA00001971"/>
    </source>
</evidence>
<organism evidence="10">
    <name type="scientific">Sinomonas puerhi</name>
    <dbReference type="NCBI Taxonomy" id="3238584"/>
    <lineage>
        <taxon>Bacteria</taxon>
        <taxon>Bacillati</taxon>
        <taxon>Actinomycetota</taxon>
        <taxon>Actinomycetes</taxon>
        <taxon>Micrococcales</taxon>
        <taxon>Micrococcaceae</taxon>
        <taxon>Sinomonas</taxon>
    </lineage>
</organism>
<evidence type="ECO:0000256" key="7">
    <source>
        <dbReference type="ARBA" id="ARBA00023033"/>
    </source>
</evidence>
<dbReference type="PRINTS" id="PR00359">
    <property type="entry name" value="BP450"/>
</dbReference>
<dbReference type="Gene3D" id="1.10.630.10">
    <property type="entry name" value="Cytochrome P450"/>
    <property type="match status" value="1"/>
</dbReference>
<dbReference type="GO" id="GO:0016705">
    <property type="term" value="F:oxidoreductase activity, acting on paired donors, with incorporation or reduction of molecular oxygen"/>
    <property type="evidence" value="ECO:0007669"/>
    <property type="project" value="InterPro"/>
</dbReference>